<sequence>MKQTAGTDAPTLEVSVDVEALQQDGIADGHVQQVGAALGGSDGDLSLGSAASGHVIDVSATNGHTLVVAVGNGHSVYTNGLEHPAAAAVEHVSLIIDEDPPGVTKLSDRH</sequence>
<keyword evidence="2" id="KW-1185">Reference proteome</keyword>
<accession>A0AAE1GY96</accession>
<gene>
    <name evidence="1" type="ORF">KUF71_020727</name>
</gene>
<evidence type="ECO:0000313" key="2">
    <source>
        <dbReference type="Proteomes" id="UP001219518"/>
    </source>
</evidence>
<evidence type="ECO:0000313" key="1">
    <source>
        <dbReference type="EMBL" id="KAK3911023.1"/>
    </source>
</evidence>
<name>A0AAE1GY96_9NEOP</name>
<dbReference type="AlphaFoldDB" id="A0AAE1GY96"/>
<dbReference type="EMBL" id="JAHWGI010000219">
    <property type="protein sequence ID" value="KAK3911023.1"/>
    <property type="molecule type" value="Genomic_DNA"/>
</dbReference>
<reference evidence="1" key="1">
    <citation type="submission" date="2021-07" db="EMBL/GenBank/DDBJ databases">
        <authorList>
            <person name="Catto M.A."/>
            <person name="Jacobson A."/>
            <person name="Kennedy G."/>
            <person name="Labadie P."/>
            <person name="Hunt B.G."/>
            <person name="Srinivasan R."/>
        </authorList>
    </citation>
    <scope>NUCLEOTIDE SEQUENCE</scope>
    <source>
        <strain evidence="1">PL_HMW_Pooled</strain>
        <tissue evidence="1">Head</tissue>
    </source>
</reference>
<protein>
    <submittedName>
        <fullName evidence="1">Cytoplasmic tRNA 2-thiolation protein 2</fullName>
    </submittedName>
</protein>
<organism evidence="1 2">
    <name type="scientific">Frankliniella fusca</name>
    <dbReference type="NCBI Taxonomy" id="407009"/>
    <lineage>
        <taxon>Eukaryota</taxon>
        <taxon>Metazoa</taxon>
        <taxon>Ecdysozoa</taxon>
        <taxon>Arthropoda</taxon>
        <taxon>Hexapoda</taxon>
        <taxon>Insecta</taxon>
        <taxon>Pterygota</taxon>
        <taxon>Neoptera</taxon>
        <taxon>Paraneoptera</taxon>
        <taxon>Thysanoptera</taxon>
        <taxon>Terebrantia</taxon>
        <taxon>Thripoidea</taxon>
        <taxon>Thripidae</taxon>
        <taxon>Frankliniella</taxon>
    </lineage>
</organism>
<reference evidence="1" key="2">
    <citation type="journal article" date="2023" name="BMC Genomics">
        <title>Pest status, molecular evolution, and epigenetic factors derived from the genome assembly of Frankliniella fusca, a thysanopteran phytovirus vector.</title>
        <authorList>
            <person name="Catto M.A."/>
            <person name="Labadie P.E."/>
            <person name="Jacobson A.L."/>
            <person name="Kennedy G.G."/>
            <person name="Srinivasan R."/>
            <person name="Hunt B.G."/>
        </authorList>
    </citation>
    <scope>NUCLEOTIDE SEQUENCE</scope>
    <source>
        <strain evidence="1">PL_HMW_Pooled</strain>
    </source>
</reference>
<proteinExistence type="predicted"/>
<dbReference type="Proteomes" id="UP001219518">
    <property type="component" value="Unassembled WGS sequence"/>
</dbReference>
<comment type="caution">
    <text evidence="1">The sequence shown here is derived from an EMBL/GenBank/DDBJ whole genome shotgun (WGS) entry which is preliminary data.</text>
</comment>